<evidence type="ECO:0000313" key="2">
    <source>
        <dbReference type="Proteomes" id="UP001056035"/>
    </source>
</evidence>
<proteinExistence type="predicted"/>
<gene>
    <name evidence="1" type="ORF">NBH00_21470</name>
</gene>
<reference evidence="1 2" key="1">
    <citation type="submission" date="2022-06" db="EMBL/GenBank/DDBJ databases">
        <title>Paraconexibacter antarcticus.</title>
        <authorList>
            <person name="Kim C.S."/>
        </authorList>
    </citation>
    <scope>NUCLEOTIDE SEQUENCE [LARGE SCALE GENOMIC DNA]</scope>
    <source>
        <strain evidence="1 2">02-257</strain>
    </source>
</reference>
<evidence type="ECO:0008006" key="3">
    <source>
        <dbReference type="Google" id="ProtNLM"/>
    </source>
</evidence>
<organism evidence="1 2">
    <name type="scientific">Paraconexibacter antarcticus</name>
    <dbReference type="NCBI Taxonomy" id="2949664"/>
    <lineage>
        <taxon>Bacteria</taxon>
        <taxon>Bacillati</taxon>
        <taxon>Actinomycetota</taxon>
        <taxon>Thermoleophilia</taxon>
        <taxon>Solirubrobacterales</taxon>
        <taxon>Paraconexibacteraceae</taxon>
        <taxon>Paraconexibacter</taxon>
    </lineage>
</organism>
<dbReference type="RefSeq" id="WP_254570621.1">
    <property type="nucleotide sequence ID" value="NZ_CP098502.1"/>
</dbReference>
<dbReference type="Proteomes" id="UP001056035">
    <property type="component" value="Chromosome"/>
</dbReference>
<accession>A0ABY5DSH3</accession>
<dbReference type="EMBL" id="CP098502">
    <property type="protein sequence ID" value="UTI63901.1"/>
    <property type="molecule type" value="Genomic_DNA"/>
</dbReference>
<sequence>MTSIDPRYVAARRALLDALFALRGHADSLVIAGAQAVYLHTGDGDLAIAPFTTDADLALNPQGLSPDPLIEAAMKEAGFALALYDGHVEPGIWVTKLTVDDEEIDVPVDLIVPQAATTGGGRRGARLGVHGKQAARLITGLEACLVDHAPMPITALEPDDDRRTTAEVAGPAALLVAKAHKLHDRLTSPRPDRLKDKDAADVLRLMQTTDPAKVGTKMNQLVADEMAGDVTAAALGYLKTFFGRRGAPGIEMAVRATRLAIPEERVQAICLAYSSALSTATS</sequence>
<name>A0ABY5DSH3_9ACTN</name>
<keyword evidence="2" id="KW-1185">Reference proteome</keyword>
<protein>
    <recommendedName>
        <fullName evidence="3">Nucleotidyltransferase</fullName>
    </recommendedName>
</protein>
<evidence type="ECO:0000313" key="1">
    <source>
        <dbReference type="EMBL" id="UTI63901.1"/>
    </source>
</evidence>